<feature type="transmembrane region" description="Helical" evidence="2">
    <location>
        <begin position="34"/>
        <end position="54"/>
    </location>
</feature>
<keyword evidence="4" id="KW-1185">Reference proteome</keyword>
<feature type="transmembrane region" description="Helical" evidence="2">
    <location>
        <begin position="66"/>
        <end position="83"/>
    </location>
</feature>
<organism evidence="3 4">
    <name type="scientific">Blastococcus brunescens</name>
    <dbReference type="NCBI Taxonomy" id="1564165"/>
    <lineage>
        <taxon>Bacteria</taxon>
        <taxon>Bacillati</taxon>
        <taxon>Actinomycetota</taxon>
        <taxon>Actinomycetes</taxon>
        <taxon>Geodermatophilales</taxon>
        <taxon>Geodermatophilaceae</taxon>
        <taxon>Blastococcus</taxon>
    </lineage>
</organism>
<feature type="transmembrane region" description="Helical" evidence="2">
    <location>
        <begin position="9"/>
        <end position="28"/>
    </location>
</feature>
<name>A0ABZ1AY06_9ACTN</name>
<feature type="region of interest" description="Disordered" evidence="1">
    <location>
        <begin position="115"/>
        <end position="144"/>
    </location>
</feature>
<dbReference type="Proteomes" id="UP001324287">
    <property type="component" value="Chromosome"/>
</dbReference>
<evidence type="ECO:0000313" key="3">
    <source>
        <dbReference type="EMBL" id="WRL63344.1"/>
    </source>
</evidence>
<protein>
    <recommendedName>
        <fullName evidence="5">Integral membrane protein</fullName>
    </recommendedName>
</protein>
<evidence type="ECO:0000313" key="4">
    <source>
        <dbReference type="Proteomes" id="UP001324287"/>
    </source>
</evidence>
<reference evidence="3 4" key="1">
    <citation type="submission" date="2023-12" db="EMBL/GenBank/DDBJ databases">
        <title>Blastococcus brunescens sp. nov., an actonobacterium isolated from sandstone collected in sahara desert.</title>
        <authorList>
            <person name="Gtari M."/>
            <person name="Ghodhbane F."/>
        </authorList>
    </citation>
    <scope>NUCLEOTIDE SEQUENCE [LARGE SCALE GENOMIC DNA]</scope>
    <source>
        <strain evidence="3 4">BMG 8361</strain>
    </source>
</reference>
<feature type="transmembrane region" description="Helical" evidence="2">
    <location>
        <begin position="89"/>
        <end position="106"/>
    </location>
</feature>
<keyword evidence="2" id="KW-0812">Transmembrane</keyword>
<evidence type="ECO:0000256" key="2">
    <source>
        <dbReference type="SAM" id="Phobius"/>
    </source>
</evidence>
<accession>A0ABZ1AY06</accession>
<gene>
    <name evidence="3" type="ORF">U6N30_26930</name>
</gene>
<keyword evidence="2" id="KW-0472">Membrane</keyword>
<dbReference type="EMBL" id="CP141261">
    <property type="protein sequence ID" value="WRL63344.1"/>
    <property type="molecule type" value="Genomic_DNA"/>
</dbReference>
<evidence type="ECO:0008006" key="5">
    <source>
        <dbReference type="Google" id="ProtNLM"/>
    </source>
</evidence>
<evidence type="ECO:0000256" key="1">
    <source>
        <dbReference type="SAM" id="MobiDB-lite"/>
    </source>
</evidence>
<dbReference type="RefSeq" id="WP_324274679.1">
    <property type="nucleotide sequence ID" value="NZ_CP141261.1"/>
</dbReference>
<keyword evidence="2" id="KW-1133">Transmembrane helix</keyword>
<sequence>MDAEHWVHVWGRAATAVLGTVTVVATLAGLGAGLLGAVIGAVFWGSLTAVAGWLTSAWRDERPWAWWVWTSGTVTVVLTGLSAVVDGSWFAVPWVLVSGVLLLLLVHPDSRARIGVPEPQGTEPSRVASPECGGGSTTDPARPF</sequence>
<proteinExistence type="predicted"/>